<evidence type="ECO:0000259" key="2">
    <source>
        <dbReference type="Pfam" id="PF07732"/>
    </source>
</evidence>
<keyword evidence="4" id="KW-1185">Reference proteome</keyword>
<dbReference type="InterPro" id="IPR008972">
    <property type="entry name" value="Cupredoxin"/>
</dbReference>
<dbReference type="InterPro" id="IPR011707">
    <property type="entry name" value="Cu-oxidase-like_N"/>
</dbReference>
<protein>
    <recommendedName>
        <fullName evidence="2">Plastocyanin-like domain-containing protein</fullName>
    </recommendedName>
</protein>
<dbReference type="GO" id="GO:0016491">
    <property type="term" value="F:oxidoreductase activity"/>
    <property type="evidence" value="ECO:0007669"/>
    <property type="project" value="TreeGrafter"/>
</dbReference>
<dbReference type="SUPFAM" id="SSF49503">
    <property type="entry name" value="Cupredoxins"/>
    <property type="match status" value="3"/>
</dbReference>
<evidence type="ECO:0000313" key="3">
    <source>
        <dbReference type="EMBL" id="CAG2211738.1"/>
    </source>
</evidence>
<dbReference type="GO" id="GO:0006826">
    <property type="term" value="P:iron ion transport"/>
    <property type="evidence" value="ECO:0007669"/>
    <property type="project" value="TreeGrafter"/>
</dbReference>
<comment type="similarity">
    <text evidence="1">Belongs to the multicopper oxidase family.</text>
</comment>
<dbReference type="GO" id="GO:0005507">
    <property type="term" value="F:copper ion binding"/>
    <property type="evidence" value="ECO:0007669"/>
    <property type="project" value="InterPro"/>
</dbReference>
<organism evidence="3 4">
    <name type="scientific">Mytilus edulis</name>
    <name type="common">Blue mussel</name>
    <dbReference type="NCBI Taxonomy" id="6550"/>
    <lineage>
        <taxon>Eukaryota</taxon>
        <taxon>Metazoa</taxon>
        <taxon>Spiralia</taxon>
        <taxon>Lophotrochozoa</taxon>
        <taxon>Mollusca</taxon>
        <taxon>Bivalvia</taxon>
        <taxon>Autobranchia</taxon>
        <taxon>Pteriomorphia</taxon>
        <taxon>Mytilida</taxon>
        <taxon>Mytiloidea</taxon>
        <taxon>Mytilidae</taxon>
        <taxon>Mytilinae</taxon>
        <taxon>Mytilus</taxon>
    </lineage>
</organism>
<dbReference type="Gene3D" id="2.60.40.420">
    <property type="entry name" value="Cupredoxins - blue copper proteins"/>
    <property type="match status" value="2"/>
</dbReference>
<dbReference type="PANTHER" id="PTHR11709">
    <property type="entry name" value="MULTI-COPPER OXIDASE"/>
    <property type="match status" value="1"/>
</dbReference>
<dbReference type="EMBL" id="CAJPWZ010001274">
    <property type="protein sequence ID" value="CAG2211738.1"/>
    <property type="molecule type" value="Genomic_DNA"/>
</dbReference>
<dbReference type="Proteomes" id="UP000683360">
    <property type="component" value="Unassembled WGS sequence"/>
</dbReference>
<sequence>MDSFIISDRLIQTTEYRIGSVYKKVKLKQFTDGSFRREIKPAPWMGYVGPTIKGETGDVLYVHFRNLASRPYGLHPHGVQYFKDSEGSLYMDGTSGRDKLDDTVPPGYTYTYRWSMLNTFAPTKDDENCVPVGYHPHVRSTKDIDTGVVGILLICKPGTLNPDNSRKDVDREFVLYADTVNETNSWLIDQSLNLCLNPQRCRQLFNQKNEAFITDTLMYSINGYIYGNLPDFPVYEGEKVAFYAMGLNLGLHVFGVQGQSFTFKHGMAAFVNVLPRPGILPPAIIRRTRRYYIAVEEVVWDYRPSGKVLARVGKGSTERSRIEERFFTSDGAVGGRFVKAVFIEYTDGTFQRRKRRYKDEKHLGVLGPPVRVEVGEMLEIILLNKASRPYSFNPFGLAFTKDNEGAFYKNDRYSK</sequence>
<evidence type="ECO:0000313" key="4">
    <source>
        <dbReference type="Proteomes" id="UP000683360"/>
    </source>
</evidence>
<dbReference type="InterPro" id="IPR045087">
    <property type="entry name" value="Cu-oxidase_fam"/>
</dbReference>
<reference evidence="3" key="1">
    <citation type="submission" date="2021-03" db="EMBL/GenBank/DDBJ databases">
        <authorList>
            <person name="Bekaert M."/>
        </authorList>
    </citation>
    <scope>NUCLEOTIDE SEQUENCE</scope>
</reference>
<accession>A0A8S3RT41</accession>
<dbReference type="OrthoDB" id="6120127at2759"/>
<dbReference type="GO" id="GO:0005886">
    <property type="term" value="C:plasma membrane"/>
    <property type="evidence" value="ECO:0007669"/>
    <property type="project" value="TreeGrafter"/>
</dbReference>
<dbReference type="Pfam" id="PF07732">
    <property type="entry name" value="Cu-oxidase_3"/>
    <property type="match status" value="1"/>
</dbReference>
<evidence type="ECO:0000256" key="1">
    <source>
        <dbReference type="ARBA" id="ARBA00010609"/>
    </source>
</evidence>
<proteinExistence type="inferred from homology"/>
<feature type="domain" description="Plastocyanin-like" evidence="2">
    <location>
        <begin position="47"/>
        <end position="155"/>
    </location>
</feature>
<name>A0A8S3RT41_MYTED</name>
<dbReference type="AlphaFoldDB" id="A0A8S3RT41"/>
<gene>
    <name evidence="3" type="ORF">MEDL_25763</name>
</gene>
<dbReference type="PANTHER" id="PTHR11709:SF504">
    <property type="entry name" value="PLASTOCYANIN-LIKE DOMAIN-CONTAINING PROTEIN"/>
    <property type="match status" value="1"/>
</dbReference>
<comment type="caution">
    <text evidence="3">The sequence shown here is derived from an EMBL/GenBank/DDBJ whole genome shotgun (WGS) entry which is preliminary data.</text>
</comment>